<protein>
    <recommendedName>
        <fullName evidence="4">Outer membrane protein</fullName>
    </recommendedName>
</protein>
<dbReference type="RefSeq" id="WP_006053047.1">
    <property type="nucleotide sequence ID" value="NZ_ATXV01000014.1"/>
</dbReference>
<accession>A0ABD5CAN3</accession>
<evidence type="ECO:0000256" key="1">
    <source>
        <dbReference type="SAM" id="SignalP"/>
    </source>
</evidence>
<reference evidence="2 3" key="1">
    <citation type="submission" date="2023-08" db="EMBL/GenBank/DDBJ databases">
        <title>Genome sequencing of plant associated microbes to promote plant fitness in Sorghum bicolor and Oryza sativa.</title>
        <authorList>
            <person name="Coleman-Derr D."/>
        </authorList>
    </citation>
    <scope>NUCLEOTIDE SEQUENCE [LARGE SCALE GENOMIC DNA]</scope>
    <source>
        <strain evidence="2 3">SLBN-33</strain>
    </source>
</reference>
<dbReference type="AlphaFoldDB" id="A0ABD5CAN3"/>
<evidence type="ECO:0008006" key="4">
    <source>
        <dbReference type="Google" id="ProtNLM"/>
    </source>
</evidence>
<dbReference type="EMBL" id="JAVIZN010000002">
    <property type="protein sequence ID" value="MDR6202324.1"/>
    <property type="molecule type" value="Genomic_DNA"/>
</dbReference>
<evidence type="ECO:0000313" key="2">
    <source>
        <dbReference type="EMBL" id="MDR6202324.1"/>
    </source>
</evidence>
<name>A0ABD5CAN3_9BURK</name>
<feature type="signal peptide" evidence="1">
    <location>
        <begin position="1"/>
        <end position="27"/>
    </location>
</feature>
<proteinExistence type="predicted"/>
<comment type="caution">
    <text evidence="2">The sequence shown here is derived from an EMBL/GenBank/DDBJ whole genome shotgun (WGS) entry which is preliminary data.</text>
</comment>
<dbReference type="Proteomes" id="UP001245184">
    <property type="component" value="Unassembled WGS sequence"/>
</dbReference>
<gene>
    <name evidence="2" type="ORF">QF025_001044</name>
</gene>
<sequence>MNTRNIQTFLMVSAAFFAMSAPVRSNAGTGTQSSVISRTALVAPARIAINRIARESASAKEDQNS</sequence>
<feature type="chain" id="PRO_5044819926" description="Outer membrane protein" evidence="1">
    <location>
        <begin position="28"/>
        <end position="65"/>
    </location>
</feature>
<keyword evidence="1" id="KW-0732">Signal</keyword>
<evidence type="ECO:0000313" key="3">
    <source>
        <dbReference type="Proteomes" id="UP001245184"/>
    </source>
</evidence>
<organism evidence="2 3">
    <name type="scientific">Paraburkholderia graminis</name>
    <dbReference type="NCBI Taxonomy" id="60548"/>
    <lineage>
        <taxon>Bacteria</taxon>
        <taxon>Pseudomonadati</taxon>
        <taxon>Pseudomonadota</taxon>
        <taxon>Betaproteobacteria</taxon>
        <taxon>Burkholderiales</taxon>
        <taxon>Burkholderiaceae</taxon>
        <taxon>Paraburkholderia</taxon>
    </lineage>
</organism>